<sequence>MIQSLYRRREFRFLLRFIPYVFETVTEHVKSKKSIKHDRMRIELAKINAKSLIAVEGIKADKPVRLARIKGYNHKSGVKWIDGFNALVRLLTTLFWIMDYPLLVIYLVKENFIIQSPLAVLTLLFLNKR</sequence>
<evidence type="ECO:0000256" key="1">
    <source>
        <dbReference type="SAM" id="Phobius"/>
    </source>
</evidence>
<keyword evidence="1" id="KW-1133">Transmembrane helix</keyword>
<dbReference type="Proteomes" id="UP000035503">
    <property type="component" value="Chromosome"/>
</dbReference>
<name>A0A0G3I2Z7_LIBAF</name>
<dbReference type="EMBL" id="CP004021">
    <property type="protein sequence ID" value="AKK20256.1"/>
    <property type="molecule type" value="Genomic_DNA"/>
</dbReference>
<protein>
    <submittedName>
        <fullName evidence="2">Uncharacterized protein</fullName>
    </submittedName>
</protein>
<gene>
    <name evidence="2" type="ORF">G293_03140</name>
</gene>
<reference evidence="2 3" key="1">
    <citation type="journal article" date="2015" name="Genome Announc.">
        <title>Complete Genome Sequence of 'Candidatus Liberibacter africanus,' a Bacterium Associated with Citrus Huanglongbing.</title>
        <authorList>
            <person name="Lin H."/>
            <person name="Pietersen G."/>
            <person name="Han C."/>
            <person name="Read D.A."/>
            <person name="Lou B."/>
            <person name="Gupta G."/>
            <person name="Civerolo E.L."/>
        </authorList>
    </citation>
    <scope>NUCLEOTIDE SEQUENCE [LARGE SCALE GENOMIC DNA]</scope>
    <source>
        <strain evidence="2 3">PTSAPSY</strain>
    </source>
</reference>
<keyword evidence="3" id="KW-1185">Reference proteome</keyword>
<keyword evidence="1" id="KW-0472">Membrane</keyword>
<keyword evidence="1" id="KW-0812">Transmembrane</keyword>
<evidence type="ECO:0000313" key="3">
    <source>
        <dbReference type="Proteomes" id="UP000035503"/>
    </source>
</evidence>
<dbReference type="AlphaFoldDB" id="A0A0G3I2Z7"/>
<feature type="transmembrane region" description="Helical" evidence="1">
    <location>
        <begin position="80"/>
        <end position="98"/>
    </location>
</feature>
<dbReference type="KEGG" id="lau:G293_03140"/>
<dbReference type="PATRIC" id="fig|1277257.4.peg.673"/>
<organism evidence="2 3">
    <name type="scientific">Candidatus Liberibacter africanus PTSAPSY</name>
    <dbReference type="NCBI Taxonomy" id="1277257"/>
    <lineage>
        <taxon>Bacteria</taxon>
        <taxon>Pseudomonadati</taxon>
        <taxon>Pseudomonadota</taxon>
        <taxon>Alphaproteobacteria</taxon>
        <taxon>Hyphomicrobiales</taxon>
        <taxon>Rhizobiaceae</taxon>
        <taxon>Liberibacter</taxon>
    </lineage>
</organism>
<proteinExistence type="predicted"/>
<accession>A0A0G3I2Z7</accession>
<evidence type="ECO:0000313" key="2">
    <source>
        <dbReference type="EMBL" id="AKK20256.1"/>
    </source>
</evidence>